<dbReference type="GO" id="GO:0016491">
    <property type="term" value="F:oxidoreductase activity"/>
    <property type="evidence" value="ECO:0007669"/>
    <property type="project" value="UniProtKB-KW"/>
</dbReference>
<keyword evidence="7" id="KW-1185">Reference proteome</keyword>
<dbReference type="PATRIC" id="fig|448.7.peg.2893"/>
<dbReference type="SUPFAM" id="SSF63380">
    <property type="entry name" value="Riboflavin synthase domain-like"/>
    <property type="match status" value="1"/>
</dbReference>
<dbReference type="InterPro" id="IPR017927">
    <property type="entry name" value="FAD-bd_FR_type"/>
</dbReference>
<sequence>MTVKKTLAQVDRVTPLTDSIIELILSPQDFIDYQPGQYLKILCGEEALSFSIANAPLGSHKYELHIRHDQGNPYNQPLFAAIKREGRVQVALPYGDCYLNQLQPDKPVLFIAGGTGFAPIKAMIEQMLATGDTRAFALYWGARSQSDLYMDDKVRQWQAHVSRFRYVTLLSGESRENLASVVKMDYSGSLLDHQIVIAGPFDMVYAIRDALVASGMPREQLFSDAFSFESEGN</sequence>
<dbReference type="SUPFAM" id="SSF52343">
    <property type="entry name" value="Ferredoxin reductase-like, C-terminal NADP-linked domain"/>
    <property type="match status" value="1"/>
</dbReference>
<dbReference type="PROSITE" id="PS51384">
    <property type="entry name" value="FAD_FR"/>
    <property type="match status" value="1"/>
</dbReference>
<dbReference type="AlphaFoldDB" id="A0A0W0TG85"/>
<dbReference type="InterPro" id="IPR001433">
    <property type="entry name" value="OxRdtase_FAD/NAD-bd"/>
</dbReference>
<evidence type="ECO:0000256" key="3">
    <source>
        <dbReference type="ARBA" id="ARBA00034078"/>
    </source>
</evidence>
<dbReference type="InterPro" id="IPR039261">
    <property type="entry name" value="FNR_nucleotide-bd"/>
</dbReference>
<reference evidence="6 7" key="1">
    <citation type="submission" date="2015-11" db="EMBL/GenBank/DDBJ databases">
        <title>Genomic analysis of 38 Legionella species identifies large and diverse effector repertoires.</title>
        <authorList>
            <person name="Burstein D."/>
            <person name="Amaro F."/>
            <person name="Zusman T."/>
            <person name="Lifshitz Z."/>
            <person name="Cohen O."/>
            <person name="Gilbert J.A."/>
            <person name="Pupko T."/>
            <person name="Shuman H.A."/>
            <person name="Segal G."/>
        </authorList>
    </citation>
    <scope>NUCLEOTIDE SEQUENCE [LARGE SCALE GENOMIC DNA]</scope>
    <source>
        <strain evidence="6 7">SE-32A-C8</strain>
    </source>
</reference>
<dbReference type="STRING" id="448.Lery_2754"/>
<dbReference type="RefSeq" id="WP_058527830.1">
    <property type="nucleotide sequence ID" value="NZ_CAAAHY010000005.1"/>
</dbReference>
<gene>
    <name evidence="6" type="ORF">Lery_2754</name>
</gene>
<dbReference type="PANTHER" id="PTHR47354">
    <property type="entry name" value="NADH OXIDOREDUCTASE HCR"/>
    <property type="match status" value="1"/>
</dbReference>
<dbReference type="Proteomes" id="UP000054773">
    <property type="component" value="Unassembled WGS sequence"/>
</dbReference>
<dbReference type="GO" id="GO:0008218">
    <property type="term" value="P:bioluminescence"/>
    <property type="evidence" value="ECO:0007669"/>
    <property type="project" value="UniProtKB-KW"/>
</dbReference>
<evidence type="ECO:0000256" key="1">
    <source>
        <dbReference type="ARBA" id="ARBA00023002"/>
    </source>
</evidence>
<dbReference type="CDD" id="cd06189">
    <property type="entry name" value="flavin_oxioreductase"/>
    <property type="match status" value="1"/>
</dbReference>
<keyword evidence="1" id="KW-0560">Oxidoreductase</keyword>
<evidence type="ECO:0000313" key="7">
    <source>
        <dbReference type="Proteomes" id="UP000054773"/>
    </source>
</evidence>
<dbReference type="PRINTS" id="PR00371">
    <property type="entry name" value="FPNCR"/>
</dbReference>
<comment type="caution">
    <text evidence="6">The sequence shown here is derived from an EMBL/GenBank/DDBJ whole genome shotgun (WGS) entry which is preliminary data.</text>
</comment>
<name>A0A0W0TG85_LEGER</name>
<dbReference type="EMBL" id="LNYA01000034">
    <property type="protein sequence ID" value="KTC94587.1"/>
    <property type="molecule type" value="Genomic_DNA"/>
</dbReference>
<evidence type="ECO:0000256" key="4">
    <source>
        <dbReference type="ARBA" id="ARBA00038177"/>
    </source>
</evidence>
<dbReference type="PRINTS" id="PR00410">
    <property type="entry name" value="PHEHYDRXLASE"/>
</dbReference>
<dbReference type="Pfam" id="PF00175">
    <property type="entry name" value="NAD_binding_1"/>
    <property type="match status" value="1"/>
</dbReference>
<evidence type="ECO:0000256" key="2">
    <source>
        <dbReference type="ARBA" id="ARBA00023223"/>
    </source>
</evidence>
<dbReference type="InterPro" id="IPR050415">
    <property type="entry name" value="MRET"/>
</dbReference>
<evidence type="ECO:0000259" key="5">
    <source>
        <dbReference type="PROSITE" id="PS51384"/>
    </source>
</evidence>
<keyword evidence="2" id="KW-0455">Luminescence</keyword>
<organism evidence="6 7">
    <name type="scientific">Legionella erythra</name>
    <dbReference type="NCBI Taxonomy" id="448"/>
    <lineage>
        <taxon>Bacteria</taxon>
        <taxon>Pseudomonadati</taxon>
        <taxon>Pseudomonadota</taxon>
        <taxon>Gammaproteobacteria</taxon>
        <taxon>Legionellales</taxon>
        <taxon>Legionellaceae</taxon>
        <taxon>Legionella</taxon>
    </lineage>
</organism>
<proteinExistence type="inferred from homology"/>
<dbReference type="InterPro" id="IPR001709">
    <property type="entry name" value="Flavoprot_Pyr_Nucl_cyt_Rdtase"/>
</dbReference>
<dbReference type="Gene3D" id="2.40.30.10">
    <property type="entry name" value="Translation factors"/>
    <property type="match status" value="1"/>
</dbReference>
<feature type="domain" description="FAD-binding FR-type" evidence="5">
    <location>
        <begin position="3"/>
        <end position="100"/>
    </location>
</feature>
<dbReference type="InterPro" id="IPR017938">
    <property type="entry name" value="Riboflavin_synthase-like_b-brl"/>
</dbReference>
<accession>A0A0W0TG85</accession>
<comment type="similarity">
    <text evidence="4">Belongs to the Fre/LuxG FAD/NAD(P) flavoprotein oxidoreductase family.</text>
</comment>
<evidence type="ECO:0000313" key="6">
    <source>
        <dbReference type="EMBL" id="KTC94587.1"/>
    </source>
</evidence>
<dbReference type="Gene3D" id="3.40.50.80">
    <property type="entry name" value="Nucleotide-binding domain of ferredoxin-NADP reductase (FNR) module"/>
    <property type="match status" value="1"/>
</dbReference>
<dbReference type="OrthoDB" id="9806195at2"/>
<comment type="cofactor">
    <cofactor evidence="3">
        <name>[2Fe-2S] cluster</name>
        <dbReference type="ChEBI" id="CHEBI:190135"/>
    </cofactor>
</comment>
<dbReference type="PANTHER" id="PTHR47354:SF7">
    <property type="entry name" value="NAD(P)H-FLAVIN REDUCTASE"/>
    <property type="match status" value="1"/>
</dbReference>
<protein>
    <submittedName>
        <fullName evidence="6">CDP-6-deoxy-delta-3,4-glucoseen reductase</fullName>
    </submittedName>
</protein>